<comment type="catalytic activity">
    <reaction evidence="6">
        <text>an N-acyl-L-alpha-aminoacyl-tRNA + H2O = an N-acyl-L-amino acid + a tRNA + H(+)</text>
        <dbReference type="Rhea" id="RHEA:54448"/>
        <dbReference type="Rhea" id="RHEA-COMP:10123"/>
        <dbReference type="Rhea" id="RHEA-COMP:13883"/>
        <dbReference type="ChEBI" id="CHEBI:15377"/>
        <dbReference type="ChEBI" id="CHEBI:15378"/>
        <dbReference type="ChEBI" id="CHEBI:59874"/>
        <dbReference type="ChEBI" id="CHEBI:78442"/>
        <dbReference type="ChEBI" id="CHEBI:138191"/>
        <dbReference type="EC" id="3.1.1.29"/>
    </reaction>
</comment>
<evidence type="ECO:0000256" key="1">
    <source>
        <dbReference type="ARBA" id="ARBA00013260"/>
    </source>
</evidence>
<evidence type="ECO:0000256" key="3">
    <source>
        <dbReference type="ARBA" id="ARBA00022801"/>
    </source>
</evidence>
<dbReference type="Pfam" id="PF01195">
    <property type="entry name" value="Pept_tRNA_hydro"/>
    <property type="match status" value="1"/>
</dbReference>
<reference evidence="9 10" key="1">
    <citation type="journal article" date="2009" name="Nature">
        <title>Evolution of pathogenicity and sexual reproduction in eight Candida genomes.</title>
        <authorList>
            <person name="Butler G."/>
            <person name="Rasmussen M.D."/>
            <person name="Lin M.F."/>
            <person name="Santos M.A."/>
            <person name="Sakthikumar S."/>
            <person name="Munro C.A."/>
            <person name="Rheinbay E."/>
            <person name="Grabherr M."/>
            <person name="Forche A."/>
            <person name="Reedy J.L."/>
            <person name="Agrafioti I."/>
            <person name="Arnaud M.B."/>
            <person name="Bates S."/>
            <person name="Brown A.J."/>
            <person name="Brunke S."/>
            <person name="Costanzo M.C."/>
            <person name="Fitzpatrick D.A."/>
            <person name="de Groot P.W."/>
            <person name="Harris D."/>
            <person name="Hoyer L.L."/>
            <person name="Hube B."/>
            <person name="Klis F.M."/>
            <person name="Kodira C."/>
            <person name="Lennard N."/>
            <person name="Logue M.E."/>
            <person name="Martin R."/>
            <person name="Neiman A.M."/>
            <person name="Nikolaou E."/>
            <person name="Quail M.A."/>
            <person name="Quinn J."/>
            <person name="Santos M.C."/>
            <person name="Schmitzberger F.F."/>
            <person name="Sherlock G."/>
            <person name="Shah P."/>
            <person name="Silverstein K.A."/>
            <person name="Skrzypek M.S."/>
            <person name="Soll D."/>
            <person name="Staggs R."/>
            <person name="Stansfield I."/>
            <person name="Stumpf M.P."/>
            <person name="Sudbery P.E."/>
            <person name="Srikantha T."/>
            <person name="Zeng Q."/>
            <person name="Berman J."/>
            <person name="Berriman M."/>
            <person name="Heitman J."/>
            <person name="Gow N.A."/>
            <person name="Lorenz M.C."/>
            <person name="Birren B.W."/>
            <person name="Kellis M."/>
            <person name="Cuomo C.A."/>
        </authorList>
    </citation>
    <scope>NUCLEOTIDE SEQUENCE [LARGE SCALE GENOMIC DNA]</scope>
    <source>
        <strain evidence="10">ATCC MYA-3404 / T1</strain>
    </source>
</reference>
<evidence type="ECO:0000256" key="2">
    <source>
        <dbReference type="ARBA" id="ARBA00022555"/>
    </source>
</evidence>
<dbReference type="PANTHER" id="PTHR17224:SF1">
    <property type="entry name" value="PEPTIDYL-TRNA HYDROLASE"/>
    <property type="match status" value="1"/>
</dbReference>
<evidence type="ECO:0000313" key="9">
    <source>
        <dbReference type="EMBL" id="EER32809.1"/>
    </source>
</evidence>
<dbReference type="GeneID" id="8295956"/>
<feature type="coiled-coil region" evidence="8">
    <location>
        <begin position="185"/>
        <end position="212"/>
    </location>
</feature>
<evidence type="ECO:0000256" key="4">
    <source>
        <dbReference type="ARBA" id="ARBA00022884"/>
    </source>
</evidence>
<evidence type="ECO:0000256" key="7">
    <source>
        <dbReference type="RuleBase" id="RU004320"/>
    </source>
</evidence>
<dbReference type="AlphaFoldDB" id="C5MAZ2"/>
<evidence type="ECO:0000256" key="6">
    <source>
        <dbReference type="RuleBase" id="RU000673"/>
    </source>
</evidence>
<dbReference type="CDD" id="cd00462">
    <property type="entry name" value="PTH"/>
    <property type="match status" value="1"/>
</dbReference>
<organism evidence="9 10">
    <name type="scientific">Candida tropicalis (strain ATCC MYA-3404 / T1)</name>
    <name type="common">Yeast</name>
    <dbReference type="NCBI Taxonomy" id="294747"/>
    <lineage>
        <taxon>Eukaryota</taxon>
        <taxon>Fungi</taxon>
        <taxon>Dikarya</taxon>
        <taxon>Ascomycota</taxon>
        <taxon>Saccharomycotina</taxon>
        <taxon>Pichiomycetes</taxon>
        <taxon>Debaryomycetaceae</taxon>
        <taxon>Candida/Lodderomyces clade</taxon>
        <taxon>Candida</taxon>
    </lineage>
</organism>
<dbReference type="SUPFAM" id="SSF53178">
    <property type="entry name" value="Peptidyl-tRNA hydrolase-like"/>
    <property type="match status" value="1"/>
</dbReference>
<dbReference type="VEuPathDB" id="FungiDB:CTRG_03234"/>
<dbReference type="STRING" id="294747.C5MAZ2"/>
<dbReference type="eggNOG" id="KOG2255">
    <property type="taxonomic scope" value="Eukaryota"/>
</dbReference>
<dbReference type="InterPro" id="IPR018171">
    <property type="entry name" value="Pept_tRNA_hydro_CS"/>
</dbReference>
<proteinExistence type="inferred from homology"/>
<dbReference type="EMBL" id="GG692398">
    <property type="protein sequence ID" value="EER32809.1"/>
    <property type="molecule type" value="Genomic_DNA"/>
</dbReference>
<dbReference type="RefSeq" id="XP_002548937.1">
    <property type="nucleotide sequence ID" value="XM_002548891.1"/>
</dbReference>
<dbReference type="Gene3D" id="3.40.50.1470">
    <property type="entry name" value="Peptidyl-tRNA hydrolase"/>
    <property type="match status" value="1"/>
</dbReference>
<dbReference type="KEGG" id="ctp:CTRG_03234"/>
<dbReference type="PANTHER" id="PTHR17224">
    <property type="entry name" value="PEPTIDYL-TRNA HYDROLASE"/>
    <property type="match status" value="1"/>
</dbReference>
<dbReference type="OrthoDB" id="1711136at2759"/>
<dbReference type="GO" id="GO:0004045">
    <property type="term" value="F:peptidyl-tRNA hydrolase activity"/>
    <property type="evidence" value="ECO:0007669"/>
    <property type="project" value="UniProtKB-EC"/>
</dbReference>
<keyword evidence="10" id="KW-1185">Reference proteome</keyword>
<keyword evidence="2" id="KW-0820">tRNA-binding</keyword>
<keyword evidence="8" id="KW-0175">Coiled coil</keyword>
<evidence type="ECO:0000313" key="10">
    <source>
        <dbReference type="Proteomes" id="UP000002037"/>
    </source>
</evidence>
<dbReference type="NCBIfam" id="TIGR00447">
    <property type="entry name" value="pth"/>
    <property type="match status" value="1"/>
</dbReference>
<gene>
    <name evidence="9" type="ORF">CTRG_03234</name>
</gene>
<dbReference type="InterPro" id="IPR036416">
    <property type="entry name" value="Pept_tRNA_hydro_sf"/>
</dbReference>
<keyword evidence="4" id="KW-0694">RNA-binding</keyword>
<dbReference type="HOGENOM" id="CLU_062456_2_1_1"/>
<dbReference type="PROSITE" id="PS01195">
    <property type="entry name" value="PEPT_TRNA_HYDROL_1"/>
    <property type="match status" value="1"/>
</dbReference>
<name>C5MAZ2_CANTT</name>
<dbReference type="PROSITE" id="PS01196">
    <property type="entry name" value="PEPT_TRNA_HYDROL_2"/>
    <property type="match status" value="1"/>
</dbReference>
<dbReference type="EC" id="3.1.1.29" evidence="1 6"/>
<sequence>MFRAILNEILPSRVEPVIQSSKRTLFIASIGNPEPEYQGTRHNAGHRLMNSLIEVHWKDHVYKKGDYYLSSKYPNLILYKSNDSLMNRQGRFLRRHIAHYKDTKLVVLHDELQRDVGKFQIRGPGTSSRGHNGLKSIDKHVGGKYTKLGIGIGRPQTKSVVDYVMEEFQPQEAEILDWEVFPKCARELQKLVDEELKQMQKAEQEEVSEEKLDQ</sequence>
<keyword evidence="3 6" id="KW-0378">Hydrolase</keyword>
<dbReference type="Proteomes" id="UP000002037">
    <property type="component" value="Unassembled WGS sequence"/>
</dbReference>
<accession>C5MAZ2</accession>
<comment type="similarity">
    <text evidence="5 7">Belongs to the PTH family.</text>
</comment>
<dbReference type="GO" id="GO:0000049">
    <property type="term" value="F:tRNA binding"/>
    <property type="evidence" value="ECO:0007669"/>
    <property type="project" value="UniProtKB-KW"/>
</dbReference>
<evidence type="ECO:0000256" key="5">
    <source>
        <dbReference type="ARBA" id="ARBA00038063"/>
    </source>
</evidence>
<dbReference type="InterPro" id="IPR001328">
    <property type="entry name" value="Pept_tRNA_hydro"/>
</dbReference>
<protein>
    <recommendedName>
        <fullName evidence="1 6">Peptidyl-tRNA hydrolase</fullName>
        <ecNumber evidence="1 6">3.1.1.29</ecNumber>
    </recommendedName>
</protein>
<evidence type="ECO:0000256" key="8">
    <source>
        <dbReference type="SAM" id="Coils"/>
    </source>
</evidence>